<dbReference type="InterPro" id="IPR050426">
    <property type="entry name" value="Glycosyltransferase_28"/>
</dbReference>
<dbReference type="PANTHER" id="PTHR48050:SF13">
    <property type="entry name" value="STEROL 3-BETA-GLUCOSYLTRANSFERASE UGT80A2"/>
    <property type="match status" value="1"/>
</dbReference>
<sequence>MRLLFASLATVGHAYPLVPLAIAARRAGCAVHFAAGESVHPALAAHGLRPFRPADCFSEIYPEDLAGDLERLRPDLVIHEWGVPGAAIAARRAGIPGLWHGFGRMFPDGIGLESPLRIPEVAGLPHLDICPPALQDKDFLAADRIPLRPIPYPDSFAADGLPELPNSRPLIYLTLGTVFGTPELLTTAIAGLARLDAHIVVAAGRLNPTELGPQPENVSLHAWVPQTRLLPHADVVVHHGGSGTTLAALNSGVPQLLLPQGADQFANADALEAAGAAIQLRAGDVDPGAIADAAARLLPRRGNDHRDAARAIAAEIAGMPDPETVVGALRAHADGR</sequence>
<evidence type="ECO:0000313" key="3">
    <source>
        <dbReference type="Proteomes" id="UP000683310"/>
    </source>
</evidence>
<name>A0ABX8CX74_9NOCA</name>
<organism evidence="2 3">
    <name type="scientific">Nocardia tengchongensis</name>
    <dbReference type="NCBI Taxonomy" id="2055889"/>
    <lineage>
        <taxon>Bacteria</taxon>
        <taxon>Bacillati</taxon>
        <taxon>Actinomycetota</taxon>
        <taxon>Actinomycetes</taxon>
        <taxon>Mycobacteriales</taxon>
        <taxon>Nocardiaceae</taxon>
        <taxon>Nocardia</taxon>
    </lineage>
</organism>
<feature type="domain" description="Erythromycin biosynthesis protein CIII-like C-terminal" evidence="1">
    <location>
        <begin position="189"/>
        <end position="330"/>
    </location>
</feature>
<gene>
    <name evidence="2" type="ORF">KHQ06_18310</name>
</gene>
<reference evidence="2 3" key="1">
    <citation type="submission" date="2021-04" db="EMBL/GenBank/DDBJ databases">
        <title>Nocardia tengchongensis.</title>
        <authorList>
            <person name="Zhuang k."/>
            <person name="Ran Y."/>
            <person name="Li W."/>
        </authorList>
    </citation>
    <scope>NUCLEOTIDE SEQUENCE [LARGE SCALE GENOMIC DNA]</scope>
    <source>
        <strain evidence="2 3">CFH S0057</strain>
    </source>
</reference>
<evidence type="ECO:0000259" key="1">
    <source>
        <dbReference type="Pfam" id="PF06722"/>
    </source>
</evidence>
<dbReference type="Pfam" id="PF06722">
    <property type="entry name" value="EryCIII-like_C"/>
    <property type="match status" value="1"/>
</dbReference>
<dbReference type="EMBL" id="CP074371">
    <property type="protein sequence ID" value="QVI24500.1"/>
    <property type="molecule type" value="Genomic_DNA"/>
</dbReference>
<dbReference type="Gene3D" id="3.40.50.2000">
    <property type="entry name" value="Glycogen Phosphorylase B"/>
    <property type="match status" value="2"/>
</dbReference>
<keyword evidence="3" id="KW-1185">Reference proteome</keyword>
<proteinExistence type="predicted"/>
<evidence type="ECO:0000313" key="2">
    <source>
        <dbReference type="EMBL" id="QVI24500.1"/>
    </source>
</evidence>
<dbReference type="InterPro" id="IPR010610">
    <property type="entry name" value="EryCIII-like_C"/>
</dbReference>
<protein>
    <recommendedName>
        <fullName evidence="1">Erythromycin biosynthesis protein CIII-like C-terminal domain-containing protein</fullName>
    </recommendedName>
</protein>
<dbReference type="PANTHER" id="PTHR48050">
    <property type="entry name" value="STEROL 3-BETA-GLUCOSYLTRANSFERASE"/>
    <property type="match status" value="1"/>
</dbReference>
<dbReference type="Proteomes" id="UP000683310">
    <property type="component" value="Chromosome"/>
</dbReference>
<accession>A0ABX8CX74</accession>
<dbReference type="InterPro" id="IPR002213">
    <property type="entry name" value="UDP_glucos_trans"/>
</dbReference>
<dbReference type="SUPFAM" id="SSF53756">
    <property type="entry name" value="UDP-Glycosyltransferase/glycogen phosphorylase"/>
    <property type="match status" value="1"/>
</dbReference>
<dbReference type="CDD" id="cd03784">
    <property type="entry name" value="GT1_Gtf-like"/>
    <property type="match status" value="1"/>
</dbReference>